<proteinExistence type="predicted"/>
<reference evidence="2" key="1">
    <citation type="submission" date="2017-03" db="EMBL/GenBank/DDBJ databases">
        <title>Bacillus sp. V-88(T) DSM27956, whole genome shotgun sequencing project.</title>
        <authorList>
            <person name="Dastager S.G."/>
            <person name="Neurgaonkar P.S."/>
            <person name="Dharne M.S."/>
        </authorList>
    </citation>
    <scope>NUCLEOTIDE SEQUENCE [LARGE SCALE GENOMIC DNA]</scope>
    <source>
        <strain evidence="2">DSM 25145</strain>
    </source>
</reference>
<comment type="caution">
    <text evidence="1">The sequence shown here is derived from an EMBL/GenBank/DDBJ whole genome shotgun (WGS) entry which is preliminary data.</text>
</comment>
<sequence length="67" mass="7905">MSAFFIFIKLSFFKSVTEYWISQNEDGYYLTRSKDSMTQDFETSEALFENGTIDGKHLSVIYPDIDW</sequence>
<dbReference type="Proteomes" id="UP000215545">
    <property type="component" value="Unassembled WGS sequence"/>
</dbReference>
<protein>
    <submittedName>
        <fullName evidence="1">Uncharacterized protein</fullName>
    </submittedName>
</protein>
<evidence type="ECO:0000313" key="2">
    <source>
        <dbReference type="Proteomes" id="UP000215545"/>
    </source>
</evidence>
<dbReference type="EMBL" id="MWSK01000003">
    <property type="protein sequence ID" value="OXS78798.1"/>
    <property type="molecule type" value="Genomic_DNA"/>
</dbReference>
<evidence type="ECO:0000313" key="1">
    <source>
        <dbReference type="EMBL" id="OXS78798.1"/>
    </source>
</evidence>
<gene>
    <name evidence="1" type="ORF">B1B05_09070</name>
</gene>
<name>A0ABX4EA96_9BACI</name>
<keyword evidence="2" id="KW-1185">Reference proteome</keyword>
<organism evidence="1 2">
    <name type="scientific">Domibacillus enclensis</name>
    <dbReference type="NCBI Taxonomy" id="1017273"/>
    <lineage>
        <taxon>Bacteria</taxon>
        <taxon>Bacillati</taxon>
        <taxon>Bacillota</taxon>
        <taxon>Bacilli</taxon>
        <taxon>Bacillales</taxon>
        <taxon>Bacillaceae</taxon>
        <taxon>Domibacillus</taxon>
    </lineage>
</organism>
<accession>A0ABX4EA96</accession>